<feature type="region of interest" description="Disordered" evidence="1">
    <location>
        <begin position="54"/>
        <end position="83"/>
    </location>
</feature>
<evidence type="ECO:0000313" key="2">
    <source>
        <dbReference type="EMBL" id="QHT79195.1"/>
    </source>
</evidence>
<feature type="compositionally biased region" description="Basic residues" evidence="1">
    <location>
        <begin position="69"/>
        <end position="83"/>
    </location>
</feature>
<name>A0A6C0HGA6_9ZZZZ</name>
<proteinExistence type="predicted"/>
<dbReference type="AlphaFoldDB" id="A0A6C0HGA6"/>
<accession>A0A6C0HGA6</accession>
<evidence type="ECO:0000256" key="1">
    <source>
        <dbReference type="SAM" id="MobiDB-lite"/>
    </source>
</evidence>
<feature type="region of interest" description="Disordered" evidence="1">
    <location>
        <begin position="1"/>
        <end position="27"/>
    </location>
</feature>
<dbReference type="EMBL" id="MN739946">
    <property type="protein sequence ID" value="QHT79195.1"/>
    <property type="molecule type" value="Genomic_DNA"/>
</dbReference>
<protein>
    <submittedName>
        <fullName evidence="2">Uncharacterized protein</fullName>
    </submittedName>
</protein>
<organism evidence="2">
    <name type="scientific">viral metagenome</name>
    <dbReference type="NCBI Taxonomy" id="1070528"/>
    <lineage>
        <taxon>unclassified sequences</taxon>
        <taxon>metagenomes</taxon>
        <taxon>organismal metagenomes</taxon>
    </lineage>
</organism>
<reference evidence="2" key="1">
    <citation type="journal article" date="2020" name="Nature">
        <title>Giant virus diversity and host interactions through global metagenomics.</title>
        <authorList>
            <person name="Schulz F."/>
            <person name="Roux S."/>
            <person name="Paez-Espino D."/>
            <person name="Jungbluth S."/>
            <person name="Walsh D.A."/>
            <person name="Denef V.J."/>
            <person name="McMahon K.D."/>
            <person name="Konstantinidis K.T."/>
            <person name="Eloe-Fadrosh E.A."/>
            <person name="Kyrpides N.C."/>
            <person name="Woyke T."/>
        </authorList>
    </citation>
    <scope>NUCLEOTIDE SEQUENCE</scope>
    <source>
        <strain evidence="2">GVMAG-M-3300023179-99</strain>
    </source>
</reference>
<sequence>MSAPKYSVGQRVKVPETENDGSKSIMPHVIERVEPQKIITIPLKYITNRSPGGITEDKIIGLEGGGKTLGRKHRKHKRKTRKH</sequence>